<proteinExistence type="predicted"/>
<keyword evidence="3" id="KW-1185">Reference proteome</keyword>
<reference evidence="2 3" key="1">
    <citation type="submission" date="2024-01" db="EMBL/GenBank/DDBJ databases">
        <title>Genome assemblies of Stephania.</title>
        <authorList>
            <person name="Yang L."/>
        </authorList>
    </citation>
    <scope>NUCLEOTIDE SEQUENCE [LARGE SCALE GENOMIC DNA]</scope>
    <source>
        <strain evidence="2">YNDBR</strain>
        <tissue evidence="2">Leaf</tissue>
    </source>
</reference>
<sequence length="419" mass="46640">MAPLWRKAKIDRVSRLVADLLSSKRAADSSPLVVLTGFPTSLIDLIVKNRDRLKKPSRSTANINLNHNLINRKSSSDGDDSFCSVSALIPLGSFNSLSVAFDSADKIDEVFERAIADCDVCSLNLVNAVVEEEVVEVSVANQRSFLLIIELFLLLILVLGSKNIAFGVTASAFVLMFLEFTGKCLIGRLICLFRQFAVGRNCVNSFVQNVLVYVQPEKHKCLDLSEWESDAVEEIEVVQPDSDCRISCRDTKLDEEGIISLKDKYIVMEDEIVAVPRKTSGAKLKAKLLKKLVILKKIRRSKSKKSKEQGVFRSSFVIPSCDDKGVELIVGEEKNDETELVERGLERICEEHRSAAVLQLCCDGEVVENAGRKASWNWMRLLPLLIILVGLLGGRTMALAVTMAWCVVVKLAKLQRIRR</sequence>
<name>A0AAP0PP36_9MAGN</name>
<evidence type="ECO:0000256" key="1">
    <source>
        <dbReference type="SAM" id="Phobius"/>
    </source>
</evidence>
<feature type="transmembrane region" description="Helical" evidence="1">
    <location>
        <begin position="151"/>
        <end position="178"/>
    </location>
</feature>
<evidence type="ECO:0000313" key="2">
    <source>
        <dbReference type="EMBL" id="KAK9151192.1"/>
    </source>
</evidence>
<dbReference type="EMBL" id="JBBNAF010000004">
    <property type="protein sequence ID" value="KAK9151192.1"/>
    <property type="molecule type" value="Genomic_DNA"/>
</dbReference>
<gene>
    <name evidence="2" type="ORF">Syun_009501</name>
</gene>
<dbReference type="PANTHER" id="PTHR36381">
    <property type="entry name" value="ETHYLENE-REGULATED TRANSCRIPT 2 (ERT2)"/>
    <property type="match status" value="1"/>
</dbReference>
<protein>
    <recommendedName>
        <fullName evidence="4">Transmembrane protein</fullName>
    </recommendedName>
</protein>
<feature type="transmembrane region" description="Helical" evidence="1">
    <location>
        <begin position="381"/>
        <end position="409"/>
    </location>
</feature>
<keyword evidence="1" id="KW-0472">Membrane</keyword>
<dbReference type="AlphaFoldDB" id="A0AAP0PP36"/>
<dbReference type="PANTHER" id="PTHR36381:SF1">
    <property type="entry name" value="ETHYLENE-REGULATED TRANSCRIPT 2 (ERT2)"/>
    <property type="match status" value="1"/>
</dbReference>
<accession>A0AAP0PP36</accession>
<comment type="caution">
    <text evidence="2">The sequence shown here is derived from an EMBL/GenBank/DDBJ whole genome shotgun (WGS) entry which is preliminary data.</text>
</comment>
<dbReference type="Proteomes" id="UP001420932">
    <property type="component" value="Unassembled WGS sequence"/>
</dbReference>
<keyword evidence="1" id="KW-1133">Transmembrane helix</keyword>
<keyword evidence="1" id="KW-0812">Transmembrane</keyword>
<organism evidence="2 3">
    <name type="scientific">Stephania yunnanensis</name>
    <dbReference type="NCBI Taxonomy" id="152371"/>
    <lineage>
        <taxon>Eukaryota</taxon>
        <taxon>Viridiplantae</taxon>
        <taxon>Streptophyta</taxon>
        <taxon>Embryophyta</taxon>
        <taxon>Tracheophyta</taxon>
        <taxon>Spermatophyta</taxon>
        <taxon>Magnoliopsida</taxon>
        <taxon>Ranunculales</taxon>
        <taxon>Menispermaceae</taxon>
        <taxon>Menispermoideae</taxon>
        <taxon>Cissampelideae</taxon>
        <taxon>Stephania</taxon>
    </lineage>
</organism>
<evidence type="ECO:0008006" key="4">
    <source>
        <dbReference type="Google" id="ProtNLM"/>
    </source>
</evidence>
<evidence type="ECO:0000313" key="3">
    <source>
        <dbReference type="Proteomes" id="UP001420932"/>
    </source>
</evidence>